<feature type="transmembrane region" description="Helical" evidence="2">
    <location>
        <begin position="241"/>
        <end position="261"/>
    </location>
</feature>
<name>X8DKX8_MYCXE</name>
<keyword evidence="2" id="KW-0472">Membrane</keyword>
<organism evidence="3">
    <name type="scientific">Mycobacterium xenopi 4042</name>
    <dbReference type="NCBI Taxonomy" id="1299334"/>
    <lineage>
        <taxon>Bacteria</taxon>
        <taxon>Bacillati</taxon>
        <taxon>Actinomycetota</taxon>
        <taxon>Actinomycetes</taxon>
        <taxon>Mycobacteriales</taxon>
        <taxon>Mycobacteriaceae</taxon>
        <taxon>Mycobacterium</taxon>
    </lineage>
</organism>
<feature type="transmembrane region" description="Helical" evidence="2">
    <location>
        <begin position="26"/>
        <end position="43"/>
    </location>
</feature>
<reference evidence="3" key="1">
    <citation type="submission" date="2014-01" db="EMBL/GenBank/DDBJ databases">
        <authorList>
            <person name="Brown-Elliot B."/>
            <person name="Wallace R."/>
            <person name="Lenaerts A."/>
            <person name="Ordway D."/>
            <person name="DeGroote M.A."/>
            <person name="Parker T."/>
            <person name="Sizemore C."/>
            <person name="Tallon L.J."/>
            <person name="Sadzewicz L.K."/>
            <person name="Sengamalay N."/>
            <person name="Fraser C.M."/>
            <person name="Hine E."/>
            <person name="Shefchek K.A."/>
            <person name="Das S.P."/>
            <person name="Tettelin H."/>
        </authorList>
    </citation>
    <scope>NUCLEOTIDE SEQUENCE [LARGE SCALE GENOMIC DNA]</scope>
    <source>
        <strain evidence="3">4042</strain>
    </source>
</reference>
<evidence type="ECO:0000256" key="2">
    <source>
        <dbReference type="SAM" id="Phobius"/>
    </source>
</evidence>
<dbReference type="AlphaFoldDB" id="X8DKX8"/>
<dbReference type="EMBL" id="JAOB01000013">
    <property type="protein sequence ID" value="EUA69059.1"/>
    <property type="molecule type" value="Genomic_DNA"/>
</dbReference>
<feature type="transmembrane region" description="Helical" evidence="2">
    <location>
        <begin position="50"/>
        <end position="69"/>
    </location>
</feature>
<feature type="compositionally biased region" description="Basic and acidic residues" evidence="1">
    <location>
        <begin position="178"/>
        <end position="193"/>
    </location>
</feature>
<protein>
    <submittedName>
        <fullName evidence="3">Conserved transmembrane domain protein</fullName>
    </submittedName>
</protein>
<feature type="region of interest" description="Disordered" evidence="1">
    <location>
        <begin position="170"/>
        <end position="197"/>
    </location>
</feature>
<gene>
    <name evidence="3" type="ORF">I553_2247</name>
</gene>
<evidence type="ECO:0000313" key="3">
    <source>
        <dbReference type="EMBL" id="EUA69059.1"/>
    </source>
</evidence>
<evidence type="ECO:0000256" key="1">
    <source>
        <dbReference type="SAM" id="MobiDB-lite"/>
    </source>
</evidence>
<proteinExistence type="predicted"/>
<sequence length="271" mass="29161">MSGDEVSMTSGTDREPKRLFYEPGASWYWVLVGPVTAVAMLFIEKSAGYGWNVLVPMVFLVLVSGFLAIQVKAARIHTSVELTEDTLRQGTETIKVAEIVKVYPEAEHAPDSGLPLHRWQSARALGELVGVPRGRVGIGLKLTHGRTAQAWARRHRHLRAALTPLVEERVGSDVPDDAADHGDDAGRSGECSHSRHCGNRAGLRRVAGLRAELVARPSPVQVAPVADGQPVTTSVVYDPPLLLLTLLLATAAGVLAVVGTARLRRAQRGDE</sequence>
<keyword evidence="2" id="KW-1133">Transmembrane helix</keyword>
<accession>X8DKX8</accession>
<comment type="caution">
    <text evidence="3">The sequence shown here is derived from an EMBL/GenBank/DDBJ whole genome shotgun (WGS) entry which is preliminary data.</text>
</comment>
<dbReference type="PATRIC" id="fig|1299334.3.peg.1736"/>
<keyword evidence="2 3" id="KW-0812">Transmembrane</keyword>